<evidence type="ECO:0000259" key="7">
    <source>
        <dbReference type="SMART" id="SM00249"/>
    </source>
</evidence>
<feature type="region of interest" description="Disordered" evidence="6">
    <location>
        <begin position="1161"/>
        <end position="1216"/>
    </location>
</feature>
<keyword evidence="3" id="KW-0863">Zinc-finger</keyword>
<keyword evidence="9" id="KW-1185">Reference proteome</keyword>
<dbReference type="CDD" id="cd15565">
    <property type="entry name" value="PHD2_NSD"/>
    <property type="match status" value="1"/>
</dbReference>
<sequence length="1216" mass="137793">MAYSDDECELALDNVSDYEFVSDTEELISFVKLPVEWNKGETREGTRKPIFLSGKTDNGLRLIYKQVIAWKFDLSYDKPEISVLSAEGNWIKLLKPRNLFQDTIRTIQITVHFLHFAKWNPQRSKKALWDHLNRSFSMFQRRPSEDDLLNHLQFIDEAVKRDETLANSKLLTTCLDESLGKRTFTADVKPSFIVDDTDDNEDLEEFDKIDENGDDESDEDDCFDSVCAICDNGGNLLICDGKCMRSFHATVKDGEESQCESLGFTNEELEELKTVPFYCKNCEYKQHQCFACGELGSSDESSDCEVFCCVNGACGLFYHPHCVAKLLHPGDKSAVEEHRQKIAAGEQFACPAHKCHMCKELEVRSNPDLQFAVCRRCPRAYHKKCLPRGIAFEKDADEDKGIIQRAWEGLIPNRVLVYCLKHEIDPDIFTPVRDHIKFPGPQRKKIKKLQLETSKRKDLVKERNVALEEDDEKKYFAKPPKRADKVSASSKQGDLSKRVEKIPAEGPLKRQKLATNTNSLGKSKESTSAEGEISLGEKLYSRFYGIDSEPVKSSTRGSLPGERKTIQKTKSPAKRIHNSVTLDADARKRILTLMKDASSSITLDQIKERHKSPSTHSQYSKFYADTVTLGKVENAIQSVRAALKKLDEGGTILDAKAVCGDNLLSQVTKWKDKMGVYLSPFLHGMRYTSFGRHFTKIDKLKEIVDMLHWYVHDGDMLVDFCCGSNDFSCLMKKKVDEIGKKCSFKNYDILQPKNDFNFEQRDWMGVRPHELPDGSQLIMGLNPPFGYNAALANKFINKALEFKPKLIILIVPRETERLDKKAYPYNLVWEDDQMFNGRTFYLPGSVDVNDKEIEDWNLIAPVLSLWSRPDLAPKHKAIAEQHGHSSGARKNYRLEESSKEMPVQAIHPDKPENQESSREMHAETVYSDKPENLESSKEMHVQTVHPDKPENQEQEDDAMVASSNQESLPCDGSRGNEGDKNPAEEKNHSEPNSNKFDGKGKRKRQSINLPPEDNLSSSKGSQLRHLSPRVAGGNSLEPYPPKLVRTPSHVHSDYHQPNRSNLHTPHQPYPEAAAYGRNEGAVGNLVRRYAAPSPNPNYGLRREEPNSWSPRPVTPSYPGPGFPSRYGGQHNHPAVIPSYNEMNSTPSTMQRYAPRLDELNHARMNNNRPPPMHDPSVMYRPPGTLGPVPRGGSLGFAQRPYLPHSQHNSSSGWLNE</sequence>
<dbReference type="SMART" id="SM00249">
    <property type="entry name" value="PHD"/>
    <property type="match status" value="3"/>
</dbReference>
<evidence type="ECO:0000256" key="4">
    <source>
        <dbReference type="ARBA" id="ARBA00022833"/>
    </source>
</evidence>
<feature type="domain" description="Zinc finger PHD-type" evidence="7">
    <location>
        <begin position="226"/>
        <end position="283"/>
    </location>
</feature>
<evidence type="ECO:0000256" key="5">
    <source>
        <dbReference type="ARBA" id="ARBA00023242"/>
    </source>
</evidence>
<feature type="region of interest" description="Disordered" evidence="6">
    <location>
        <begin position="471"/>
        <end position="531"/>
    </location>
</feature>
<feature type="compositionally biased region" description="Basic and acidic residues" evidence="6">
    <location>
        <begin position="907"/>
        <end position="951"/>
    </location>
</feature>
<feature type="domain" description="Zinc finger PHD-type" evidence="7">
    <location>
        <begin position="355"/>
        <end position="423"/>
    </location>
</feature>
<feature type="region of interest" description="Disordered" evidence="6">
    <location>
        <begin position="550"/>
        <end position="575"/>
    </location>
</feature>
<feature type="region of interest" description="Disordered" evidence="6">
    <location>
        <begin position="895"/>
        <end position="1073"/>
    </location>
</feature>
<evidence type="ECO:0000256" key="3">
    <source>
        <dbReference type="ARBA" id="ARBA00022771"/>
    </source>
</evidence>
<dbReference type="Proteomes" id="UP000030748">
    <property type="component" value="Unassembled WGS sequence"/>
</dbReference>
<dbReference type="EMBL" id="KI631456">
    <property type="protein sequence ID" value="EYU27397.1"/>
    <property type="molecule type" value="Genomic_DNA"/>
</dbReference>
<feature type="compositionally biased region" description="Basic and acidic residues" evidence="6">
    <location>
        <begin position="494"/>
        <end position="503"/>
    </location>
</feature>
<dbReference type="Pfam" id="PF22908">
    <property type="entry name" value="PHD_NSD"/>
    <property type="match status" value="1"/>
</dbReference>
<feature type="compositionally biased region" description="Basic and acidic residues" evidence="6">
    <location>
        <begin position="974"/>
        <end position="989"/>
    </location>
</feature>
<keyword evidence="5" id="KW-0539">Nucleus</keyword>
<dbReference type="Gene3D" id="3.30.40.10">
    <property type="entry name" value="Zinc/RING finger domain, C3HC4 (zinc finger)"/>
    <property type="match status" value="2"/>
</dbReference>
<feature type="compositionally biased region" description="Pro residues" evidence="6">
    <location>
        <begin position="1112"/>
        <end position="1121"/>
    </location>
</feature>
<dbReference type="InterPro" id="IPR022702">
    <property type="entry name" value="Cytosine_MeTrfase1_RFD"/>
</dbReference>
<evidence type="ECO:0000256" key="6">
    <source>
        <dbReference type="SAM" id="MobiDB-lite"/>
    </source>
</evidence>
<proteinExistence type="predicted"/>
<accession>A0A022QFC2</accession>
<dbReference type="eggNOG" id="ENOG502QPIX">
    <property type="taxonomic scope" value="Eukaryota"/>
</dbReference>
<dbReference type="InterPro" id="IPR055198">
    <property type="entry name" value="NSD_PHD"/>
</dbReference>
<dbReference type="GO" id="GO:0008270">
    <property type="term" value="F:zinc ion binding"/>
    <property type="evidence" value="ECO:0007669"/>
    <property type="project" value="UniProtKB-KW"/>
</dbReference>
<feature type="compositionally biased region" description="Polar residues" evidence="6">
    <location>
        <begin position="1205"/>
        <end position="1216"/>
    </location>
</feature>
<dbReference type="Pfam" id="PF26055">
    <property type="entry name" value="Mtase_EDM2"/>
    <property type="match status" value="1"/>
</dbReference>
<dbReference type="PANTHER" id="PTHR46235">
    <property type="entry name" value="PHD FINGER-CONTAINING PROTEIN DDB_G0268158"/>
    <property type="match status" value="1"/>
</dbReference>
<comment type="subcellular location">
    <subcellularLocation>
        <location evidence="1">Nucleus</location>
    </subcellularLocation>
</comment>
<dbReference type="InterPro" id="IPR001965">
    <property type="entry name" value="Znf_PHD"/>
</dbReference>
<dbReference type="GO" id="GO:0005634">
    <property type="term" value="C:nucleus"/>
    <property type="evidence" value="ECO:0007669"/>
    <property type="project" value="UniProtKB-SubCell"/>
</dbReference>
<evidence type="ECO:0000256" key="1">
    <source>
        <dbReference type="ARBA" id="ARBA00004123"/>
    </source>
</evidence>
<dbReference type="CDD" id="cd15566">
    <property type="entry name" value="PHD3_NSD"/>
    <property type="match status" value="1"/>
</dbReference>
<dbReference type="InterPro" id="IPR013083">
    <property type="entry name" value="Znf_RING/FYVE/PHD"/>
</dbReference>
<name>A0A022QFC2_ERYGU</name>
<feature type="domain" description="Zinc finger PHD-type" evidence="7">
    <location>
        <begin position="288"/>
        <end position="354"/>
    </location>
</feature>
<dbReference type="Pfam" id="PF12047">
    <property type="entry name" value="DNMT1-RFD"/>
    <property type="match status" value="1"/>
</dbReference>
<keyword evidence="4" id="KW-0862">Zinc</keyword>
<reference evidence="8 9" key="1">
    <citation type="journal article" date="2013" name="Proc. Natl. Acad. Sci. U.S.A.">
        <title>Fine-scale variation in meiotic recombination in Mimulus inferred from population shotgun sequencing.</title>
        <authorList>
            <person name="Hellsten U."/>
            <person name="Wright K.M."/>
            <person name="Jenkins J."/>
            <person name="Shu S."/>
            <person name="Yuan Y."/>
            <person name="Wessler S.R."/>
            <person name="Schmutz J."/>
            <person name="Willis J.H."/>
            <person name="Rokhsar D.S."/>
        </authorList>
    </citation>
    <scope>NUCLEOTIDE SEQUENCE [LARGE SCALE GENOMIC DNA]</scope>
    <source>
        <strain evidence="9">cv. DUN x IM62</strain>
    </source>
</reference>
<dbReference type="AlphaFoldDB" id="A0A022QFC2"/>
<feature type="region of interest" description="Disordered" evidence="6">
    <location>
        <begin position="1089"/>
        <end position="1122"/>
    </location>
</feature>
<dbReference type="PANTHER" id="PTHR46235:SF3">
    <property type="entry name" value="PHD FINGER-CONTAINING PROTEIN DDB_G0268158"/>
    <property type="match status" value="1"/>
</dbReference>
<evidence type="ECO:0000256" key="2">
    <source>
        <dbReference type="ARBA" id="ARBA00022723"/>
    </source>
</evidence>
<protein>
    <recommendedName>
        <fullName evidence="7">Zinc finger PHD-type domain-containing protein</fullName>
    </recommendedName>
</protein>
<gene>
    <name evidence="8" type="ORF">MIMGU_mgv1a000363mg</name>
</gene>
<dbReference type="STRING" id="4155.A0A022QFC2"/>
<organism evidence="8 9">
    <name type="scientific">Erythranthe guttata</name>
    <name type="common">Yellow monkey flower</name>
    <name type="synonym">Mimulus guttatus</name>
    <dbReference type="NCBI Taxonomy" id="4155"/>
    <lineage>
        <taxon>Eukaryota</taxon>
        <taxon>Viridiplantae</taxon>
        <taxon>Streptophyta</taxon>
        <taxon>Embryophyta</taxon>
        <taxon>Tracheophyta</taxon>
        <taxon>Spermatophyta</taxon>
        <taxon>Magnoliopsida</taxon>
        <taxon>eudicotyledons</taxon>
        <taxon>Gunneridae</taxon>
        <taxon>Pentapetalae</taxon>
        <taxon>asterids</taxon>
        <taxon>lamiids</taxon>
        <taxon>Lamiales</taxon>
        <taxon>Phrymaceae</taxon>
        <taxon>Erythranthe</taxon>
    </lineage>
</organism>
<keyword evidence="2" id="KW-0479">Metal-binding</keyword>
<dbReference type="InterPro" id="IPR058939">
    <property type="entry name" value="Mtase_EDM2"/>
</dbReference>
<evidence type="ECO:0000313" key="8">
    <source>
        <dbReference type="EMBL" id="EYU27397.1"/>
    </source>
</evidence>
<evidence type="ECO:0000313" key="9">
    <source>
        <dbReference type="Proteomes" id="UP000030748"/>
    </source>
</evidence>